<name>A0A640WBT4_9GAMM</name>
<dbReference type="Proteomes" id="UP000466024">
    <property type="component" value="Unassembled WGS sequence"/>
</dbReference>
<keyword evidence="2" id="KW-0560">Oxidoreductase</keyword>
<keyword evidence="3" id="KW-0520">NAD</keyword>
<gene>
    <name evidence="5" type="ORF">F0A16_15505</name>
</gene>
<evidence type="ECO:0000256" key="1">
    <source>
        <dbReference type="ARBA" id="ARBA00007637"/>
    </source>
</evidence>
<evidence type="ECO:0000256" key="2">
    <source>
        <dbReference type="ARBA" id="ARBA00023002"/>
    </source>
</evidence>
<dbReference type="PANTHER" id="PTHR43103:SF5">
    <property type="entry name" value="4-EPIMERASE, PUTATIVE (AFU_ORTHOLOGUE AFUA_7G00360)-RELATED"/>
    <property type="match status" value="1"/>
</dbReference>
<evidence type="ECO:0000313" key="6">
    <source>
        <dbReference type="Proteomes" id="UP000466024"/>
    </source>
</evidence>
<protein>
    <submittedName>
        <fullName evidence="5">NAD(P)-dependent oxidoreductase</fullName>
    </submittedName>
</protein>
<dbReference type="InterPro" id="IPR001509">
    <property type="entry name" value="Epimerase_deHydtase"/>
</dbReference>
<comment type="similarity">
    <text evidence="1">Belongs to the NAD(P)-dependent epimerase/dehydratase family.</text>
</comment>
<dbReference type="GO" id="GO:0016491">
    <property type="term" value="F:oxidoreductase activity"/>
    <property type="evidence" value="ECO:0007669"/>
    <property type="project" value="UniProtKB-KW"/>
</dbReference>
<sequence length="269" mass="29876">MLNRLLVTGAAGGVGQAIRPYLSRLAREVRLSDIADLGDAADHEELVACELSDAQAVARLVDGCDGIVHLGGISVEKPWEGILQANIIGVYNLYEAARRQGGPRIVFASSNHTIGYYERSTRIDTRVSHRPDSLYGVSKCFGEDLASLYFDKFAIETLSVRIGSCFPRPKDTRMLATWLGTEDFVALLERAFQAPRLGHTVIYGVSDNEERWWDNRHAQFLGWVPRESSSPWRAEVEAEARQHPQDPHDPAVVHQGGKFVVLAHPDDET</sequence>
<dbReference type="PANTHER" id="PTHR43103">
    <property type="entry name" value="NUCLEOSIDE-DIPHOSPHATE-SUGAR EPIMERASE"/>
    <property type="match status" value="1"/>
</dbReference>
<dbReference type="InterPro" id="IPR036291">
    <property type="entry name" value="NAD(P)-bd_dom_sf"/>
</dbReference>
<dbReference type="Pfam" id="PF01370">
    <property type="entry name" value="Epimerase"/>
    <property type="match status" value="1"/>
</dbReference>
<dbReference type="EMBL" id="VTPX01000009">
    <property type="protein sequence ID" value="KAA0016905.1"/>
    <property type="molecule type" value="Genomic_DNA"/>
</dbReference>
<reference evidence="5 6" key="1">
    <citation type="submission" date="2019-08" db="EMBL/GenBank/DDBJ databases">
        <title>Bioinformatics analysis of the strain L3 and L5.</title>
        <authorList>
            <person name="Li X."/>
        </authorList>
    </citation>
    <scope>NUCLEOTIDE SEQUENCE [LARGE SCALE GENOMIC DNA]</scope>
    <source>
        <strain evidence="5 6">L3</strain>
    </source>
</reference>
<feature type="domain" description="NAD-dependent epimerase/dehydratase" evidence="4">
    <location>
        <begin position="6"/>
        <end position="177"/>
    </location>
</feature>
<dbReference type="Gene3D" id="3.40.50.720">
    <property type="entry name" value="NAD(P)-binding Rossmann-like Domain"/>
    <property type="match status" value="1"/>
</dbReference>
<evidence type="ECO:0000313" key="5">
    <source>
        <dbReference type="EMBL" id="KAA0016905.1"/>
    </source>
</evidence>
<dbReference type="CDD" id="cd08946">
    <property type="entry name" value="SDR_e"/>
    <property type="match status" value="1"/>
</dbReference>
<dbReference type="RefSeq" id="WP_149436315.1">
    <property type="nucleotide sequence ID" value="NZ_VTPX01000009.1"/>
</dbReference>
<dbReference type="AlphaFoldDB" id="A0A640WBT4"/>
<comment type="caution">
    <text evidence="5">The sequence shown here is derived from an EMBL/GenBank/DDBJ whole genome shotgun (WGS) entry which is preliminary data.</text>
</comment>
<accession>A0A640WBT4</accession>
<dbReference type="SUPFAM" id="SSF51735">
    <property type="entry name" value="NAD(P)-binding Rossmann-fold domains"/>
    <property type="match status" value="1"/>
</dbReference>
<organism evidence="5 6">
    <name type="scientific">Salinicola corii</name>
    <dbReference type="NCBI Taxonomy" id="2606937"/>
    <lineage>
        <taxon>Bacteria</taxon>
        <taxon>Pseudomonadati</taxon>
        <taxon>Pseudomonadota</taxon>
        <taxon>Gammaproteobacteria</taxon>
        <taxon>Oceanospirillales</taxon>
        <taxon>Halomonadaceae</taxon>
        <taxon>Salinicola</taxon>
    </lineage>
</organism>
<proteinExistence type="inferred from homology"/>
<evidence type="ECO:0000259" key="4">
    <source>
        <dbReference type="Pfam" id="PF01370"/>
    </source>
</evidence>
<evidence type="ECO:0000256" key="3">
    <source>
        <dbReference type="ARBA" id="ARBA00023027"/>
    </source>
</evidence>
<keyword evidence="6" id="KW-1185">Reference proteome</keyword>